<accession>A0A2T3QCP2</accession>
<dbReference type="Proteomes" id="UP000251647">
    <property type="component" value="Unassembled WGS sequence"/>
</dbReference>
<evidence type="ECO:0000313" key="1">
    <source>
        <dbReference type="EMBL" id="SPY43717.1"/>
    </source>
</evidence>
<reference evidence="1 2" key="1">
    <citation type="submission" date="2018-06" db="EMBL/GenBank/DDBJ databases">
        <authorList>
            <consortium name="Pathogen Informatics"/>
            <person name="Doyle S."/>
        </authorList>
    </citation>
    <scope>NUCLEOTIDE SEQUENCE [LARGE SCALE GENOMIC DNA]</scope>
    <source>
        <strain evidence="1 2">NCTC11647</strain>
    </source>
</reference>
<sequence length="110" mass="12946">MVIKKHKTGVPWFDDGTRETDPNFRSAVFKDEFELILAAASLRRNPYKTMVKMHDIWIEVDRQGEQIEQILKQQAEARAKIQEHYDTGGSEIELEIPSWLINKKTMTKYH</sequence>
<protein>
    <submittedName>
        <fullName evidence="1">Uncharacterized protein</fullName>
    </submittedName>
</protein>
<name>A0A2T3QCP2_PHODM</name>
<dbReference type="AlphaFoldDB" id="A0A2T3QCP2"/>
<dbReference type="RefSeq" id="WP_036766434.1">
    <property type="nucleotide sequence ID" value="NZ_PYOG01000028.1"/>
</dbReference>
<dbReference type="EMBL" id="UATL01000002">
    <property type="protein sequence ID" value="SPY43717.1"/>
    <property type="molecule type" value="Genomic_DNA"/>
</dbReference>
<gene>
    <name evidence="1" type="ORF">NCTC11647_02632</name>
</gene>
<organism evidence="1 2">
    <name type="scientific">Photobacterium damselae</name>
    <dbReference type="NCBI Taxonomy" id="38293"/>
    <lineage>
        <taxon>Bacteria</taxon>
        <taxon>Pseudomonadati</taxon>
        <taxon>Pseudomonadota</taxon>
        <taxon>Gammaproteobacteria</taxon>
        <taxon>Vibrionales</taxon>
        <taxon>Vibrionaceae</taxon>
        <taxon>Photobacterium</taxon>
    </lineage>
</organism>
<evidence type="ECO:0000313" key="2">
    <source>
        <dbReference type="Proteomes" id="UP000251647"/>
    </source>
</evidence>
<proteinExistence type="predicted"/>